<gene>
    <name evidence="1" type="ORF">DPM19_03885</name>
</gene>
<accession>A0A365HCU2</accession>
<dbReference type="EMBL" id="QLYX01000002">
    <property type="protein sequence ID" value="RAY16083.1"/>
    <property type="molecule type" value="Genomic_DNA"/>
</dbReference>
<reference evidence="1 2" key="1">
    <citation type="submission" date="2018-06" db="EMBL/GenBank/DDBJ databases">
        <title>Actinomadura craniellae sp. nov. isolated from marine sponge Craniella sp.</title>
        <authorList>
            <person name="Li L."/>
            <person name="Xu Q.H."/>
            <person name="Lin H.W."/>
            <person name="Lu Y.H."/>
        </authorList>
    </citation>
    <scope>NUCLEOTIDE SEQUENCE [LARGE SCALE GENOMIC DNA]</scope>
    <source>
        <strain evidence="1 2">LHW63021</strain>
    </source>
</reference>
<organism evidence="1 2">
    <name type="scientific">Actinomadura craniellae</name>
    <dbReference type="NCBI Taxonomy" id="2231787"/>
    <lineage>
        <taxon>Bacteria</taxon>
        <taxon>Bacillati</taxon>
        <taxon>Actinomycetota</taxon>
        <taxon>Actinomycetes</taxon>
        <taxon>Streptosporangiales</taxon>
        <taxon>Thermomonosporaceae</taxon>
        <taxon>Actinomadura</taxon>
    </lineage>
</organism>
<name>A0A365HCU2_9ACTN</name>
<protein>
    <submittedName>
        <fullName evidence="1">Uncharacterized protein</fullName>
    </submittedName>
</protein>
<proteinExistence type="predicted"/>
<comment type="caution">
    <text evidence="1">The sequence shown here is derived from an EMBL/GenBank/DDBJ whole genome shotgun (WGS) entry which is preliminary data.</text>
</comment>
<evidence type="ECO:0000313" key="2">
    <source>
        <dbReference type="Proteomes" id="UP000251891"/>
    </source>
</evidence>
<evidence type="ECO:0000313" key="1">
    <source>
        <dbReference type="EMBL" id="RAY16083.1"/>
    </source>
</evidence>
<dbReference type="AlphaFoldDB" id="A0A365HCU2"/>
<sequence length="148" mass="15490">MTFSAASAVLGGSAAAESVPRKQMCSTVRDGLVCISVTGRPGEKGLVGVRYQRGDDSTGRVRIGWQGNRADVPTRLSEEMKVSPNGTVARNWRITVPRGCVRALVQEAAGAGMAVRPGPWQCDKQQLQLSDLSRGEGAGGPAPATGRI</sequence>
<keyword evidence="2" id="KW-1185">Reference proteome</keyword>
<dbReference type="Proteomes" id="UP000251891">
    <property type="component" value="Unassembled WGS sequence"/>
</dbReference>